<dbReference type="OrthoDB" id="283230at2759"/>
<name>A0A8S1PME6_9CILI</name>
<dbReference type="Proteomes" id="UP000692954">
    <property type="component" value="Unassembled WGS sequence"/>
</dbReference>
<gene>
    <name evidence="1" type="ORF">PSON_ATCC_30995.1.T0820189</name>
</gene>
<evidence type="ECO:0000313" key="2">
    <source>
        <dbReference type="Proteomes" id="UP000692954"/>
    </source>
</evidence>
<proteinExistence type="predicted"/>
<sequence>MNSSQRRDGVFSFNMLNPQLSYKVDTKWRKDVLKDVNIYVSDKKDNVNLDLPESLPKLEKEREWSDYGIQELLGKFIDGNKKL</sequence>
<protein>
    <submittedName>
        <fullName evidence="1">Uncharacterized protein</fullName>
    </submittedName>
</protein>
<comment type="caution">
    <text evidence="1">The sequence shown here is derived from an EMBL/GenBank/DDBJ whole genome shotgun (WGS) entry which is preliminary data.</text>
</comment>
<dbReference type="AlphaFoldDB" id="A0A8S1PME6"/>
<organism evidence="1 2">
    <name type="scientific">Paramecium sonneborni</name>
    <dbReference type="NCBI Taxonomy" id="65129"/>
    <lineage>
        <taxon>Eukaryota</taxon>
        <taxon>Sar</taxon>
        <taxon>Alveolata</taxon>
        <taxon>Ciliophora</taxon>
        <taxon>Intramacronucleata</taxon>
        <taxon>Oligohymenophorea</taxon>
        <taxon>Peniculida</taxon>
        <taxon>Parameciidae</taxon>
        <taxon>Paramecium</taxon>
    </lineage>
</organism>
<reference evidence="1" key="1">
    <citation type="submission" date="2021-01" db="EMBL/GenBank/DDBJ databases">
        <authorList>
            <consortium name="Genoscope - CEA"/>
            <person name="William W."/>
        </authorList>
    </citation>
    <scope>NUCLEOTIDE SEQUENCE</scope>
</reference>
<evidence type="ECO:0000313" key="1">
    <source>
        <dbReference type="EMBL" id="CAD8104580.1"/>
    </source>
</evidence>
<keyword evidence="2" id="KW-1185">Reference proteome</keyword>
<accession>A0A8S1PME6</accession>
<dbReference type="EMBL" id="CAJJDN010000082">
    <property type="protein sequence ID" value="CAD8104580.1"/>
    <property type="molecule type" value="Genomic_DNA"/>
</dbReference>